<keyword evidence="1" id="KW-1133">Transmembrane helix</keyword>
<accession>A0A1E5SIK2</accession>
<evidence type="ECO:0000313" key="2">
    <source>
        <dbReference type="EMBL" id="OEJ98941.1"/>
    </source>
</evidence>
<sequence length="137" mass="16029">MKEKENKYLNNLTKKVIQEGSLECPSFNFTDDIMSQIELLDKKHIIIYKPLISKTIWSLILASFFILILYIVFGTQTESTGWLNKINFSILLNNKISNMLTGFKVSKKFVYAIVFLGIMTVFQVLLLKQYFNKRFQV</sequence>
<dbReference type="AlphaFoldDB" id="A0A1E5SIK2"/>
<organism evidence="2 3">
    <name type="scientific">Flavivirga aquatica</name>
    <dbReference type="NCBI Taxonomy" id="1849968"/>
    <lineage>
        <taxon>Bacteria</taxon>
        <taxon>Pseudomonadati</taxon>
        <taxon>Bacteroidota</taxon>
        <taxon>Flavobacteriia</taxon>
        <taxon>Flavobacteriales</taxon>
        <taxon>Flavobacteriaceae</taxon>
        <taxon>Flavivirga</taxon>
    </lineage>
</organism>
<protein>
    <submittedName>
        <fullName evidence="2">Uncharacterized protein</fullName>
    </submittedName>
</protein>
<dbReference type="EMBL" id="MDJD01000054">
    <property type="protein sequence ID" value="OEJ98941.1"/>
    <property type="molecule type" value="Genomic_DNA"/>
</dbReference>
<feature type="transmembrane region" description="Helical" evidence="1">
    <location>
        <begin position="109"/>
        <end position="127"/>
    </location>
</feature>
<comment type="caution">
    <text evidence="2">The sequence shown here is derived from an EMBL/GenBank/DDBJ whole genome shotgun (WGS) entry which is preliminary data.</text>
</comment>
<proteinExistence type="predicted"/>
<reference evidence="2 3" key="1">
    <citation type="submission" date="2016-05" db="EMBL/GenBank/DDBJ databases">
        <title>Draft Genome Sequence of Algibacter sp. Strain SK-16 Isolated from the Surface Water of Aburatsubo Inlet.</title>
        <authorList>
            <person name="Wong S.-K."/>
            <person name="Yoshizawa S."/>
            <person name="Nakajima Y."/>
            <person name="Ogura Y."/>
            <person name="Tetsuya H."/>
            <person name="Hamasaki K."/>
        </authorList>
    </citation>
    <scope>NUCLEOTIDE SEQUENCE [LARGE SCALE GENOMIC DNA]</scope>
    <source>
        <strain evidence="2 3">SK-16</strain>
    </source>
</reference>
<keyword evidence="1" id="KW-0472">Membrane</keyword>
<gene>
    <name evidence="2" type="ORF">A8C32_07060</name>
</gene>
<dbReference type="Proteomes" id="UP000095713">
    <property type="component" value="Unassembled WGS sequence"/>
</dbReference>
<evidence type="ECO:0000256" key="1">
    <source>
        <dbReference type="SAM" id="Phobius"/>
    </source>
</evidence>
<dbReference type="STRING" id="1849968.A8C32_07060"/>
<name>A0A1E5SIK2_9FLAO</name>
<dbReference type="RefSeq" id="WP_069831624.1">
    <property type="nucleotide sequence ID" value="NZ_MDJD01000054.1"/>
</dbReference>
<keyword evidence="1" id="KW-0812">Transmembrane</keyword>
<dbReference type="OrthoDB" id="1442507at2"/>
<evidence type="ECO:0000313" key="3">
    <source>
        <dbReference type="Proteomes" id="UP000095713"/>
    </source>
</evidence>
<feature type="transmembrane region" description="Helical" evidence="1">
    <location>
        <begin position="51"/>
        <end position="73"/>
    </location>
</feature>
<keyword evidence="3" id="KW-1185">Reference proteome</keyword>